<dbReference type="Pfam" id="PF00018">
    <property type="entry name" value="SH3_1"/>
    <property type="match status" value="2"/>
</dbReference>
<feature type="compositionally biased region" description="Polar residues" evidence="12">
    <location>
        <begin position="1095"/>
        <end position="1109"/>
    </location>
</feature>
<dbReference type="Gene3D" id="1.10.150.50">
    <property type="entry name" value="Transcription Factor, Ets-1"/>
    <property type="match status" value="1"/>
</dbReference>
<dbReference type="GO" id="GO:0043130">
    <property type="term" value="F:ubiquitin binding"/>
    <property type="evidence" value="ECO:0007669"/>
    <property type="project" value="InterPro"/>
</dbReference>
<dbReference type="AlphaFoldDB" id="A0A077WUS0"/>
<feature type="compositionally biased region" description="Basic and acidic residues" evidence="12">
    <location>
        <begin position="402"/>
        <end position="444"/>
    </location>
</feature>
<evidence type="ECO:0000256" key="3">
    <source>
        <dbReference type="ARBA" id="ARBA00004413"/>
    </source>
</evidence>
<feature type="compositionally biased region" description="Polar residues" evidence="12">
    <location>
        <begin position="461"/>
        <end position="493"/>
    </location>
</feature>
<keyword evidence="9" id="KW-0009">Actin-binding</keyword>
<feature type="compositionally biased region" description="Polar residues" evidence="12">
    <location>
        <begin position="1120"/>
        <end position="1130"/>
    </location>
</feature>
<accession>A0A077WUS0</accession>
<keyword evidence="6 11" id="KW-0728">SH3 domain</keyword>
<dbReference type="SUPFAM" id="SSF50044">
    <property type="entry name" value="SH3-domain"/>
    <property type="match status" value="3"/>
</dbReference>
<keyword evidence="7" id="KW-0254">Endocytosis</keyword>
<dbReference type="Gene3D" id="2.30.30.40">
    <property type="entry name" value="SH3 Domains"/>
    <property type="match status" value="3"/>
</dbReference>
<dbReference type="PROSITE" id="PS50002">
    <property type="entry name" value="SH3"/>
    <property type="match status" value="3"/>
</dbReference>
<evidence type="ECO:0000256" key="11">
    <source>
        <dbReference type="PROSITE-ProRule" id="PRU00192"/>
    </source>
</evidence>
<name>A0A077WUS0_9FUNG</name>
<dbReference type="SMART" id="SM00326">
    <property type="entry name" value="SH3"/>
    <property type="match status" value="3"/>
</dbReference>
<gene>
    <name evidence="14" type="ORF">LRAMOSA03108</name>
</gene>
<evidence type="ECO:0000256" key="9">
    <source>
        <dbReference type="ARBA" id="ARBA00023203"/>
    </source>
</evidence>
<dbReference type="GO" id="GO:0006897">
    <property type="term" value="P:endocytosis"/>
    <property type="evidence" value="ECO:0007669"/>
    <property type="project" value="UniProtKB-KW"/>
</dbReference>
<feature type="region of interest" description="Disordered" evidence="12">
    <location>
        <begin position="729"/>
        <end position="760"/>
    </location>
</feature>
<dbReference type="GO" id="GO:0005886">
    <property type="term" value="C:plasma membrane"/>
    <property type="evidence" value="ECO:0007669"/>
    <property type="project" value="UniProtKB-SubCell"/>
</dbReference>
<dbReference type="InterPro" id="IPR036028">
    <property type="entry name" value="SH3-like_dom_sf"/>
</dbReference>
<feature type="region of interest" description="Disordered" evidence="12">
    <location>
        <begin position="1095"/>
        <end position="1130"/>
    </location>
</feature>
<reference evidence="14" key="1">
    <citation type="journal article" date="2014" name="Genome Announc.">
        <title>De novo whole-genome sequence and genome annotation of Lichtheimia ramosa.</title>
        <authorList>
            <person name="Linde J."/>
            <person name="Schwartze V."/>
            <person name="Binder U."/>
            <person name="Lass-Florl C."/>
            <person name="Voigt K."/>
            <person name="Horn F."/>
        </authorList>
    </citation>
    <scope>NUCLEOTIDE SEQUENCE</scope>
    <source>
        <strain evidence="14">JMRC FSU:6197</strain>
    </source>
</reference>
<dbReference type="Pfam" id="PF03983">
    <property type="entry name" value="SHD1"/>
    <property type="match status" value="1"/>
</dbReference>
<evidence type="ECO:0000256" key="10">
    <source>
        <dbReference type="ARBA" id="ARBA00023212"/>
    </source>
</evidence>
<feature type="domain" description="SH3" evidence="13">
    <location>
        <begin position="2"/>
        <end position="66"/>
    </location>
</feature>
<evidence type="ECO:0000256" key="2">
    <source>
        <dbReference type="ARBA" id="ARBA00004134"/>
    </source>
</evidence>
<comment type="similarity">
    <text evidence="4">Belongs to the SLA1 family.</text>
</comment>
<evidence type="ECO:0000256" key="7">
    <source>
        <dbReference type="ARBA" id="ARBA00022583"/>
    </source>
</evidence>
<evidence type="ECO:0000256" key="4">
    <source>
        <dbReference type="ARBA" id="ARBA00007948"/>
    </source>
</evidence>
<dbReference type="InterPro" id="IPR001452">
    <property type="entry name" value="SH3_domain"/>
</dbReference>
<feature type="compositionally biased region" description="Polar residues" evidence="12">
    <location>
        <begin position="973"/>
        <end position="996"/>
    </location>
</feature>
<feature type="domain" description="SH3" evidence="13">
    <location>
        <begin position="325"/>
        <end position="386"/>
    </location>
</feature>
<evidence type="ECO:0000256" key="12">
    <source>
        <dbReference type="SAM" id="MobiDB-lite"/>
    </source>
</evidence>
<feature type="region of interest" description="Disordered" evidence="12">
    <location>
        <begin position="144"/>
        <end position="178"/>
    </location>
</feature>
<evidence type="ECO:0000256" key="5">
    <source>
        <dbReference type="ARBA" id="ARBA00020357"/>
    </source>
</evidence>
<dbReference type="Pfam" id="PF24081">
    <property type="entry name" value="PH_SLA1"/>
    <property type="match status" value="1"/>
</dbReference>
<feature type="region of interest" description="Disordered" evidence="12">
    <location>
        <begin position="385"/>
        <end position="498"/>
    </location>
</feature>
<organism evidence="14">
    <name type="scientific">Lichtheimia ramosa</name>
    <dbReference type="NCBI Taxonomy" id="688394"/>
    <lineage>
        <taxon>Eukaryota</taxon>
        <taxon>Fungi</taxon>
        <taxon>Fungi incertae sedis</taxon>
        <taxon>Mucoromycota</taxon>
        <taxon>Mucoromycotina</taxon>
        <taxon>Mucoromycetes</taxon>
        <taxon>Mucorales</taxon>
        <taxon>Lichtheimiaceae</taxon>
        <taxon>Lichtheimia</taxon>
    </lineage>
</organism>
<keyword evidence="8" id="KW-0967">Endosome</keyword>
<dbReference type="CDD" id="cd11773">
    <property type="entry name" value="SH3_Sla1p_1"/>
    <property type="match status" value="1"/>
</dbReference>
<dbReference type="OrthoDB" id="5971719at2759"/>
<feature type="compositionally biased region" description="Low complexity" evidence="12">
    <location>
        <begin position="804"/>
        <end position="825"/>
    </location>
</feature>
<evidence type="ECO:0000256" key="1">
    <source>
        <dbReference type="ARBA" id="ARBA00004125"/>
    </source>
</evidence>
<dbReference type="GO" id="GO:0030674">
    <property type="term" value="F:protein-macromolecule adaptor activity"/>
    <property type="evidence" value="ECO:0007669"/>
    <property type="project" value="InterPro"/>
</dbReference>
<dbReference type="InterPro" id="IPR007131">
    <property type="entry name" value="SHD1"/>
</dbReference>
<keyword evidence="10" id="KW-0206">Cytoskeleton</keyword>
<dbReference type="GO" id="GO:0003779">
    <property type="term" value="F:actin binding"/>
    <property type="evidence" value="ECO:0007669"/>
    <property type="project" value="UniProtKB-KW"/>
</dbReference>
<dbReference type="InterPro" id="IPR035800">
    <property type="entry name" value="Sla1_SH3_1"/>
</dbReference>
<feature type="compositionally biased region" description="Polar residues" evidence="12">
    <location>
        <begin position="386"/>
        <end position="398"/>
    </location>
</feature>
<evidence type="ECO:0000259" key="13">
    <source>
        <dbReference type="PROSITE" id="PS50002"/>
    </source>
</evidence>
<feature type="region of interest" description="Disordered" evidence="12">
    <location>
        <begin position="692"/>
        <end position="712"/>
    </location>
</feature>
<evidence type="ECO:0000256" key="6">
    <source>
        <dbReference type="ARBA" id="ARBA00022443"/>
    </source>
</evidence>
<feature type="domain" description="SH3" evidence="13">
    <location>
        <begin position="67"/>
        <end position="126"/>
    </location>
</feature>
<feature type="compositionally biased region" description="Low complexity" evidence="12">
    <location>
        <begin position="747"/>
        <end position="758"/>
    </location>
</feature>
<dbReference type="CDD" id="cd00174">
    <property type="entry name" value="SH3"/>
    <property type="match status" value="1"/>
</dbReference>
<feature type="region of interest" description="Disordered" evidence="12">
    <location>
        <begin position="935"/>
        <end position="996"/>
    </location>
</feature>
<dbReference type="Pfam" id="PF14604">
    <property type="entry name" value="SH3_9"/>
    <property type="match status" value="1"/>
</dbReference>
<dbReference type="PANTHER" id="PTHR15735">
    <property type="entry name" value="FCH AND DOUBLE SH3 DOMAINS PROTEIN"/>
    <property type="match status" value="1"/>
</dbReference>
<keyword evidence="10" id="KW-0963">Cytoplasm</keyword>
<feature type="compositionally biased region" description="Low complexity" evidence="12">
    <location>
        <begin position="601"/>
        <end position="613"/>
    </location>
</feature>
<dbReference type="Gene3D" id="2.30.30.700">
    <property type="entry name" value="SLA1 homology domain 1"/>
    <property type="match status" value="1"/>
</dbReference>
<evidence type="ECO:0000313" key="14">
    <source>
        <dbReference type="EMBL" id="CDS10432.1"/>
    </source>
</evidence>
<dbReference type="InterPro" id="IPR056996">
    <property type="entry name" value="PH_SLA1"/>
</dbReference>
<dbReference type="InterPro" id="IPR013761">
    <property type="entry name" value="SAM/pointed_sf"/>
</dbReference>
<protein>
    <recommendedName>
        <fullName evidence="5">Actin cytoskeleton-regulatory complex protein SLA1</fullName>
    </recommendedName>
</protein>
<dbReference type="GO" id="GO:0042802">
    <property type="term" value="F:identical protein binding"/>
    <property type="evidence" value="ECO:0007669"/>
    <property type="project" value="InterPro"/>
</dbReference>
<dbReference type="EMBL" id="LK023335">
    <property type="protein sequence ID" value="CDS10432.1"/>
    <property type="molecule type" value="Genomic_DNA"/>
</dbReference>
<sequence>MKYVQVCKALYDYEARTVDEITIHENDVLYVIEKEDDEWWKAELKSSDDSPHIGLVPANYLAEWEPVGVVRAEYDYTAQHEEELSFHEGDEMLVLENDDPDWLLVKHKHTNDVGLAPSNYVQETTTTTTPSASTIATPPITAPAPATTEHVTQSPVHEIDDNHPPVSTPTPPSLSVDTSRQTDISAEDDAQSWLVHEYDPVKKKKKKSKGNLLVGTGMLCYGSETDKSLPVQQHPILDVTKYLFDGKTLHIEIAGGQQLDLQASSKSEAKAIMVKISDSRTIAQKASTRVAPETTTTAIDSPQQHEPAPAMPPRPKAAVAAAPEPELRHATIMYSFAAEGGDEISVNEGDQVTVLMDDRQDGWCTIRTQHGEQGIVPETYVEMQDAATTTPESSQTAMAIQRQHEEEERRRRQQQEEEEQRARERREEEERQQAAKREQEENERRRKLQEAAQRAEVMRQRQLQQQNMERSKAAQPTVQRATSSAARPQSSARVQDLQKPDFDRVRTWTDRSGAFRVEAQFLAFYDGKFRLHKTNGVKIDVPVDKMSTQDVQWVERKLGRSISKGRTGSTIIQDDDDAPVMPPRPTNATTATPPPPPAAAAPPASSSSTVAAAEQPKPIFAKKEQKKVNREWDWFDWFMMIGIPMEASLKYSASFQSDKLDDSDIPNLTHKRIKMLGVSEKHTRRIERYIETEKVEPLSDEEGNDQRNEEHDDEAFARRLHRELNGADAASATAQVQRPSEPEKKQQQQQQPAPAQPAIHPDLADFVGTQFTGAPSEQQQQQSQKPAGDLIGFQDDAWAPRDTSSSSPAQPAAAAVEQPAPQQQPTMTGNRITNARLQQQIQELQQQQQQKLQQEQQQQIQQQLQQLQRQQEQIQRLLQEQELRQQQQQQLQASQMAQQNMTPPPPIQQQQPVFSAPPRQRPVSAIKHLADPTLSRWQEQSPQQQQHQPTGFMNQQQQQQQFMQPNFTGIQPPYQQQQLHSMATGSMQSPTSFTQSSIPAPQAMMQQQQQFPNQTGFIPSQPTAGRDWQIATPDNPFGSPMDSLAPLSPQRTGVQFSTPNANMFTNTNSVQAPPPVNYLQPQMTGIQAQMTGLQPQMTGVPSSQQNSVFTPEGSLAYGQSGFSQQHNRGW</sequence>
<dbReference type="GO" id="GO:0010008">
    <property type="term" value="C:endosome membrane"/>
    <property type="evidence" value="ECO:0007669"/>
    <property type="project" value="UniProtKB-SubCell"/>
</dbReference>
<feature type="compositionally biased region" description="Low complexity" evidence="12">
    <location>
        <begin position="938"/>
        <end position="969"/>
    </location>
</feature>
<feature type="region of interest" description="Disordered" evidence="12">
    <location>
        <begin position="773"/>
        <end position="828"/>
    </location>
</feature>
<dbReference type="PANTHER" id="PTHR15735:SF21">
    <property type="entry name" value="PROTEIN NERVOUS WRECK"/>
    <property type="match status" value="1"/>
</dbReference>
<evidence type="ECO:0000256" key="8">
    <source>
        <dbReference type="ARBA" id="ARBA00022753"/>
    </source>
</evidence>
<dbReference type="PRINTS" id="PR00452">
    <property type="entry name" value="SH3DOMAIN"/>
</dbReference>
<feature type="region of interest" description="Disordered" evidence="12">
    <location>
        <begin position="285"/>
        <end position="318"/>
    </location>
</feature>
<feature type="region of interest" description="Disordered" evidence="12">
    <location>
        <begin position="890"/>
        <end position="921"/>
    </location>
</feature>
<dbReference type="GO" id="GO:0030479">
    <property type="term" value="C:actin cortical patch"/>
    <property type="evidence" value="ECO:0007669"/>
    <property type="project" value="UniProtKB-SubCell"/>
</dbReference>
<proteinExistence type="inferred from homology"/>
<feature type="compositionally biased region" description="Polar residues" evidence="12">
    <location>
        <begin position="285"/>
        <end position="304"/>
    </location>
</feature>
<comment type="subcellular location">
    <subcellularLocation>
        <location evidence="3">Cell membrane</location>
        <topology evidence="3">Peripheral membrane protein</topology>
        <orientation evidence="3">Cytoplasmic side</orientation>
    </subcellularLocation>
    <subcellularLocation>
        <location evidence="2">Cytoplasm</location>
        <location evidence="2">Cytoskeleton</location>
        <location evidence="2">Actin patch</location>
    </subcellularLocation>
    <subcellularLocation>
        <location evidence="1">Endosome membrane</location>
        <topology evidence="1">Peripheral membrane protein</topology>
        <orientation evidence="1">Cytoplasmic side</orientation>
    </subcellularLocation>
</comment>
<feature type="region of interest" description="Disordered" evidence="12">
    <location>
        <begin position="564"/>
        <end position="624"/>
    </location>
</feature>